<dbReference type="EMBL" id="CAJPWZ010000561">
    <property type="protein sequence ID" value="CAG2196549.1"/>
    <property type="molecule type" value="Genomic_DNA"/>
</dbReference>
<dbReference type="InterPro" id="IPR015925">
    <property type="entry name" value="Ryanodine_IP3_receptor"/>
</dbReference>
<dbReference type="PANTHER" id="PTHR13715">
    <property type="entry name" value="RYANODINE RECEPTOR AND IP3 RECEPTOR"/>
    <property type="match status" value="1"/>
</dbReference>
<feature type="transmembrane region" description="Helical" evidence="2">
    <location>
        <begin position="23"/>
        <end position="51"/>
    </location>
</feature>
<dbReference type="GO" id="GO:0006816">
    <property type="term" value="P:calcium ion transport"/>
    <property type="evidence" value="ECO:0007669"/>
    <property type="project" value="InterPro"/>
</dbReference>
<protein>
    <submittedName>
        <fullName evidence="3">Uncharacterized protein</fullName>
    </submittedName>
</protein>
<proteinExistence type="predicted"/>
<gene>
    <name evidence="3" type="ORF">MEDL_11413</name>
</gene>
<dbReference type="PANTHER" id="PTHR13715:SF99">
    <property type="entry name" value="INOSITOL 1,4,5-TRISPHOSPHATE RECEPTOR-LIKE PROTEIN A"/>
    <property type="match status" value="1"/>
</dbReference>
<evidence type="ECO:0000313" key="4">
    <source>
        <dbReference type="Proteomes" id="UP000683360"/>
    </source>
</evidence>
<feature type="region of interest" description="Disordered" evidence="1">
    <location>
        <begin position="165"/>
        <end position="185"/>
    </location>
</feature>
<sequence>MSWLEKKKDYTYLEVKAYGVNSIYYVVFLAFSVLGTAFYGYFFAFHLLHIAVLNQLLKRVIQAVTTNGTSLLLVGMLGMVIIFIYALLSFAVLRERFLEASKGRDCTTVYECFITVLHHGFVDSLYTKQRETEVLNGASCSMKNDDMIRYANKIDEESARKEAIISSLKEEKEKSSADGRRQQQE</sequence>
<accession>A0A8S3QPJ5</accession>
<reference evidence="3" key="1">
    <citation type="submission" date="2021-03" db="EMBL/GenBank/DDBJ databases">
        <authorList>
            <person name="Bekaert M."/>
        </authorList>
    </citation>
    <scope>NUCLEOTIDE SEQUENCE</scope>
</reference>
<comment type="caution">
    <text evidence="3">The sequence shown here is derived from an EMBL/GenBank/DDBJ whole genome shotgun (WGS) entry which is preliminary data.</text>
</comment>
<keyword evidence="4" id="KW-1185">Reference proteome</keyword>
<name>A0A8S3QPJ5_MYTED</name>
<dbReference type="OrthoDB" id="300855at2759"/>
<evidence type="ECO:0000256" key="1">
    <source>
        <dbReference type="SAM" id="MobiDB-lite"/>
    </source>
</evidence>
<feature type="transmembrane region" description="Helical" evidence="2">
    <location>
        <begin position="71"/>
        <end position="93"/>
    </location>
</feature>
<dbReference type="Proteomes" id="UP000683360">
    <property type="component" value="Unassembled WGS sequence"/>
</dbReference>
<evidence type="ECO:0000313" key="3">
    <source>
        <dbReference type="EMBL" id="CAG2196549.1"/>
    </source>
</evidence>
<organism evidence="3 4">
    <name type="scientific">Mytilus edulis</name>
    <name type="common">Blue mussel</name>
    <dbReference type="NCBI Taxonomy" id="6550"/>
    <lineage>
        <taxon>Eukaryota</taxon>
        <taxon>Metazoa</taxon>
        <taxon>Spiralia</taxon>
        <taxon>Lophotrochozoa</taxon>
        <taxon>Mollusca</taxon>
        <taxon>Bivalvia</taxon>
        <taxon>Autobranchia</taxon>
        <taxon>Pteriomorphia</taxon>
        <taxon>Mytilida</taxon>
        <taxon>Mytiloidea</taxon>
        <taxon>Mytilidae</taxon>
        <taxon>Mytilinae</taxon>
        <taxon>Mytilus</taxon>
    </lineage>
</organism>
<keyword evidence="2" id="KW-0472">Membrane</keyword>
<evidence type="ECO:0000256" key="2">
    <source>
        <dbReference type="SAM" id="Phobius"/>
    </source>
</evidence>
<keyword evidence="2" id="KW-1133">Transmembrane helix</keyword>
<dbReference type="AlphaFoldDB" id="A0A8S3QPJ5"/>
<keyword evidence="2" id="KW-0812">Transmembrane</keyword>